<evidence type="ECO:0000313" key="1">
    <source>
        <dbReference type="EMBL" id="KAI4327670.1"/>
    </source>
</evidence>
<sequence>MPPKIERNDVPVVNIDCSDDENGTGPGPGTSNACSSKTPSQSQAMPQVQLQNSYASNSPSSVSNNQMLQSRSFWKAGDYVVGPISKPAPAEGDLEHARVHPKFLHSNATSHKWAFGGEYGRKRVVEGSTPGLPFALCRLFSLTSLLGDTVAQESFRLTKFFSNICCCIDL</sequence>
<proteinExistence type="predicted"/>
<gene>
    <name evidence="1" type="ORF">L6164_020100</name>
</gene>
<keyword evidence="2" id="KW-1185">Reference proteome</keyword>
<organism evidence="1 2">
    <name type="scientific">Bauhinia variegata</name>
    <name type="common">Purple orchid tree</name>
    <name type="synonym">Phanera variegata</name>
    <dbReference type="NCBI Taxonomy" id="167791"/>
    <lineage>
        <taxon>Eukaryota</taxon>
        <taxon>Viridiplantae</taxon>
        <taxon>Streptophyta</taxon>
        <taxon>Embryophyta</taxon>
        <taxon>Tracheophyta</taxon>
        <taxon>Spermatophyta</taxon>
        <taxon>Magnoliopsida</taxon>
        <taxon>eudicotyledons</taxon>
        <taxon>Gunneridae</taxon>
        <taxon>Pentapetalae</taxon>
        <taxon>rosids</taxon>
        <taxon>fabids</taxon>
        <taxon>Fabales</taxon>
        <taxon>Fabaceae</taxon>
        <taxon>Cercidoideae</taxon>
        <taxon>Cercideae</taxon>
        <taxon>Bauhiniinae</taxon>
        <taxon>Bauhinia</taxon>
    </lineage>
</organism>
<comment type="caution">
    <text evidence="1">The sequence shown here is derived from an EMBL/GenBank/DDBJ whole genome shotgun (WGS) entry which is preliminary data.</text>
</comment>
<dbReference type="Proteomes" id="UP000828941">
    <property type="component" value="Chromosome 8"/>
</dbReference>
<name>A0ACB9MU27_BAUVA</name>
<dbReference type="EMBL" id="CM039433">
    <property type="protein sequence ID" value="KAI4327670.1"/>
    <property type="molecule type" value="Genomic_DNA"/>
</dbReference>
<reference evidence="1 2" key="1">
    <citation type="journal article" date="2022" name="DNA Res.">
        <title>Chromosomal-level genome assembly of the orchid tree Bauhinia variegata (Leguminosae; Cercidoideae) supports the allotetraploid origin hypothesis of Bauhinia.</title>
        <authorList>
            <person name="Zhong Y."/>
            <person name="Chen Y."/>
            <person name="Zheng D."/>
            <person name="Pang J."/>
            <person name="Liu Y."/>
            <person name="Luo S."/>
            <person name="Meng S."/>
            <person name="Qian L."/>
            <person name="Wei D."/>
            <person name="Dai S."/>
            <person name="Zhou R."/>
        </authorList>
    </citation>
    <scope>NUCLEOTIDE SEQUENCE [LARGE SCALE GENOMIC DNA]</scope>
    <source>
        <strain evidence="1">BV-YZ2020</strain>
    </source>
</reference>
<evidence type="ECO:0000313" key="2">
    <source>
        <dbReference type="Proteomes" id="UP000828941"/>
    </source>
</evidence>
<accession>A0ACB9MU27</accession>
<protein>
    <submittedName>
        <fullName evidence="1">Uncharacterized protein</fullName>
    </submittedName>
</protein>